<keyword evidence="2" id="KW-0378">Hydrolase</keyword>
<dbReference type="Pfam" id="PF00331">
    <property type="entry name" value="Glyco_hydro_10"/>
    <property type="match status" value="2"/>
</dbReference>
<feature type="domain" description="WSC" evidence="6">
    <location>
        <begin position="688"/>
        <end position="788"/>
    </location>
</feature>
<evidence type="ECO:0000256" key="2">
    <source>
        <dbReference type="ARBA" id="ARBA00022801"/>
    </source>
</evidence>
<evidence type="ECO:0000313" key="7">
    <source>
        <dbReference type="EMBL" id="KAG5184314.1"/>
    </source>
</evidence>
<accession>A0A836CG56</accession>
<proteinExistence type="inferred from homology"/>
<dbReference type="Gene3D" id="3.20.20.80">
    <property type="entry name" value="Glycosidases"/>
    <property type="match status" value="1"/>
</dbReference>
<evidence type="ECO:0000256" key="4">
    <source>
        <dbReference type="ARBA" id="ARBA00023326"/>
    </source>
</evidence>
<feature type="region of interest" description="Disordered" evidence="5">
    <location>
        <begin position="841"/>
        <end position="983"/>
    </location>
</feature>
<evidence type="ECO:0000313" key="8">
    <source>
        <dbReference type="Proteomes" id="UP000664859"/>
    </source>
</evidence>
<gene>
    <name evidence="7" type="ORF">JKP88DRAFT_277088</name>
</gene>
<dbReference type="Proteomes" id="UP000664859">
    <property type="component" value="Unassembled WGS sequence"/>
</dbReference>
<dbReference type="SMART" id="SM00321">
    <property type="entry name" value="WSC"/>
    <property type="match status" value="1"/>
</dbReference>
<dbReference type="SUPFAM" id="SSF51445">
    <property type="entry name" value="(Trans)glycosidases"/>
    <property type="match status" value="1"/>
</dbReference>
<feature type="region of interest" description="Disordered" evidence="5">
    <location>
        <begin position="796"/>
        <end position="823"/>
    </location>
</feature>
<feature type="compositionally biased region" description="Low complexity" evidence="5">
    <location>
        <begin position="796"/>
        <end position="817"/>
    </location>
</feature>
<keyword evidence="3" id="KW-0119">Carbohydrate metabolism</keyword>
<dbReference type="GO" id="GO:0031176">
    <property type="term" value="F:endo-1,4-beta-xylanase activity"/>
    <property type="evidence" value="ECO:0007669"/>
    <property type="project" value="UniProtKB-ARBA"/>
</dbReference>
<dbReference type="InterPro" id="IPR017853">
    <property type="entry name" value="GH"/>
</dbReference>
<reference evidence="7" key="1">
    <citation type="submission" date="2021-02" db="EMBL/GenBank/DDBJ databases">
        <title>First Annotated Genome of the Yellow-green Alga Tribonema minus.</title>
        <authorList>
            <person name="Mahan K.M."/>
        </authorList>
    </citation>
    <scope>NUCLEOTIDE SEQUENCE</scope>
    <source>
        <strain evidence="7">UTEX B ZZ1240</strain>
    </source>
</reference>
<feature type="region of interest" description="Disordered" evidence="5">
    <location>
        <begin position="611"/>
        <end position="630"/>
    </location>
</feature>
<evidence type="ECO:0000259" key="6">
    <source>
        <dbReference type="PROSITE" id="PS51212"/>
    </source>
</evidence>
<dbReference type="GO" id="GO:0000272">
    <property type="term" value="P:polysaccharide catabolic process"/>
    <property type="evidence" value="ECO:0007669"/>
    <property type="project" value="UniProtKB-KW"/>
</dbReference>
<evidence type="ECO:0000256" key="5">
    <source>
        <dbReference type="SAM" id="MobiDB-lite"/>
    </source>
</evidence>
<feature type="compositionally biased region" description="Low complexity" evidence="5">
    <location>
        <begin position="611"/>
        <end position="622"/>
    </location>
</feature>
<protein>
    <recommendedName>
        <fullName evidence="6">WSC domain-containing protein</fullName>
    </recommendedName>
</protein>
<dbReference type="Gene3D" id="2.60.120.260">
    <property type="entry name" value="Galactose-binding domain-like"/>
    <property type="match status" value="1"/>
</dbReference>
<comment type="caution">
    <text evidence="7">The sequence shown here is derived from an EMBL/GenBank/DDBJ whole genome shotgun (WGS) entry which is preliminary data.</text>
</comment>
<dbReference type="SUPFAM" id="SSF49785">
    <property type="entry name" value="Galactose-binding domain-like"/>
    <property type="match status" value="1"/>
</dbReference>
<feature type="region of interest" description="Disordered" evidence="5">
    <location>
        <begin position="1034"/>
        <end position="1074"/>
    </location>
</feature>
<feature type="compositionally biased region" description="Low complexity" evidence="5">
    <location>
        <begin position="894"/>
        <end position="905"/>
    </location>
</feature>
<keyword evidence="8" id="KW-1185">Reference proteome</keyword>
<comment type="similarity">
    <text evidence="1">Belongs to the glycosyl hydrolase 10 (cellulase F) family.</text>
</comment>
<dbReference type="InterPro" id="IPR008979">
    <property type="entry name" value="Galactose-bd-like_sf"/>
</dbReference>
<dbReference type="PANTHER" id="PTHR31490:SF1">
    <property type="entry name" value="ENDO-1,4-BETA-XYLANASE 1"/>
    <property type="match status" value="1"/>
</dbReference>
<dbReference type="AlphaFoldDB" id="A0A836CG56"/>
<keyword evidence="4" id="KW-0624">Polysaccharide degradation</keyword>
<dbReference type="PROSITE" id="PS51212">
    <property type="entry name" value="WSC"/>
    <property type="match status" value="1"/>
</dbReference>
<feature type="compositionally biased region" description="Basic and acidic residues" evidence="5">
    <location>
        <begin position="927"/>
        <end position="981"/>
    </location>
</feature>
<feature type="compositionally biased region" description="Basic and acidic residues" evidence="5">
    <location>
        <begin position="1058"/>
        <end position="1074"/>
    </location>
</feature>
<name>A0A836CG56_9STRA</name>
<dbReference type="OrthoDB" id="3055998at2759"/>
<dbReference type="InterPro" id="IPR044846">
    <property type="entry name" value="GH10"/>
</dbReference>
<sequence>MSDVPITLAAHGRWTSWQARVASPRGKPALATVTADVTLQNGGFEDPVDGNLNWQVTCTTVAERVTTGASSGGPAAPKSGAYMLRITAAAASSCSNVKASLSQAVTGMDADVPYHVKFYMWLPAGSKCASSTGSDLCPQLSFQSDVYKSAGTSVTAIAGAWNLVSGTIYATGAATSVTLLIDNLPVGEDVWIDDVAVQRCGLDDFRAYSRAETARVRERSVTINLGAPRARTGDGAAPPAVSDLRADVVMLRHAFPLGGAMRPSCPSEAGCLDFFREHFNYVVPEFGVKWHQQEPQSGVYNPLTDAMTAAVRHLGLGYRGHAVYWEVAAKQPAWLPDLAADGKEGSLQWAIWRRMKEFDLRYATIFDNYDVNNEMLHGNFFTSRLPCDTSVRDAKGVAASPCMCDYADACPDGMKLPKDVDIHTWMYSAMAYLIPGSRLHTNDYCMTEACGKSNALSSLVKQMLALPAATAMGSQAHVRTGKSICGFNLMDRFSHAVAAINGLPFDGSASREALAAAKRKMWITELDVQASDSDLNEEQRADGYETFYRAAFASPAVDGLLMWSWSDIQGQPSSSLANAAYKLVYLAGQRILGAAGLVHGEWNSTQMAQPLAAGAAAPNDDNASSEPTGESHLLFTALPGTYELRIAGCATAFTVPLGRGSAAFDVAAAGWRCADGGGAPVDAPARTGGAYVGCFDGANMNVANDLLADPTTPLTADNMTPSACVAHCASATSAYAALTGGDTCVCGAALRAADATVVDDARCSADCSGAAASYKCGAADAASVWAVAATTAVPKTLAPTPAPTRAPTRSPTARPTTLQPTAQVRTVRGRLQVDVRGLKVAAPNGGADDPNANGSALDPRADCRAQRQTHGSAECPADGGADDPNANGSAHDPQANCRANRQANRQAKRPADGGAEDPSANGSAHDPQADCRTYRQADRQAKRPANERADDSKAHDSKADDAAPDFKADDAAPNFKTDDAPSNHATAHFKKADFAETYHAKAHYASTKYATAHDCVTSESSSQRLAVTLLTAAAQQRPLVSQQLRKGAAEEATSARPRPSDRESDVPRASHHEQ</sequence>
<dbReference type="EMBL" id="JAFCMP010000168">
    <property type="protein sequence ID" value="KAG5184314.1"/>
    <property type="molecule type" value="Genomic_DNA"/>
</dbReference>
<dbReference type="PANTHER" id="PTHR31490">
    <property type="entry name" value="GLYCOSYL HYDROLASE"/>
    <property type="match status" value="1"/>
</dbReference>
<organism evidence="7 8">
    <name type="scientific">Tribonema minus</name>
    <dbReference type="NCBI Taxonomy" id="303371"/>
    <lineage>
        <taxon>Eukaryota</taxon>
        <taxon>Sar</taxon>
        <taxon>Stramenopiles</taxon>
        <taxon>Ochrophyta</taxon>
        <taxon>PX clade</taxon>
        <taxon>Xanthophyceae</taxon>
        <taxon>Tribonematales</taxon>
        <taxon>Tribonemataceae</taxon>
        <taxon>Tribonema</taxon>
    </lineage>
</organism>
<dbReference type="InterPro" id="IPR002889">
    <property type="entry name" value="WSC_carb-bd"/>
</dbReference>
<evidence type="ECO:0000256" key="3">
    <source>
        <dbReference type="ARBA" id="ARBA00023277"/>
    </source>
</evidence>
<dbReference type="Pfam" id="PF01822">
    <property type="entry name" value="WSC"/>
    <property type="match status" value="1"/>
</dbReference>
<dbReference type="InterPro" id="IPR001000">
    <property type="entry name" value="GH10_dom"/>
</dbReference>
<evidence type="ECO:0000256" key="1">
    <source>
        <dbReference type="ARBA" id="ARBA00007495"/>
    </source>
</evidence>